<evidence type="ECO:0000313" key="2">
    <source>
        <dbReference type="EMBL" id="TMS35303.1"/>
    </source>
</evidence>
<evidence type="ECO:0008006" key="4">
    <source>
        <dbReference type="Google" id="ProtNLM"/>
    </source>
</evidence>
<dbReference type="Pfam" id="PF05063">
    <property type="entry name" value="MT-A70"/>
    <property type="match status" value="1"/>
</dbReference>
<gene>
    <name evidence="2" type="ORF">L596_002734</name>
</gene>
<evidence type="ECO:0000313" key="3">
    <source>
        <dbReference type="Proteomes" id="UP000298663"/>
    </source>
</evidence>
<dbReference type="GO" id="GO:0005634">
    <property type="term" value="C:nucleus"/>
    <property type="evidence" value="ECO:0007669"/>
    <property type="project" value="TreeGrafter"/>
</dbReference>
<reference evidence="2 3" key="1">
    <citation type="journal article" date="2015" name="Genome Biol.">
        <title>Comparative genomics of Steinernema reveals deeply conserved gene regulatory networks.</title>
        <authorList>
            <person name="Dillman A.R."/>
            <person name="Macchietto M."/>
            <person name="Porter C.F."/>
            <person name="Rogers A."/>
            <person name="Williams B."/>
            <person name="Antoshechkin I."/>
            <person name="Lee M.M."/>
            <person name="Goodwin Z."/>
            <person name="Lu X."/>
            <person name="Lewis E.E."/>
            <person name="Goodrich-Blair H."/>
            <person name="Stock S.P."/>
            <person name="Adams B.J."/>
            <person name="Sternberg P.W."/>
            <person name="Mortazavi A."/>
        </authorList>
    </citation>
    <scope>NUCLEOTIDE SEQUENCE [LARGE SCALE GENOMIC DNA]</scope>
    <source>
        <strain evidence="2 3">ALL</strain>
    </source>
</reference>
<sequence length="377" mass="43772">MDPVKKTLRTDWMLHFSKTDKYVVFDEFSYYKTIYGDFLQRNDFYDISSPFLMDSQLNKTSSRIRKKKIPSHVVVPEKLKKTSEYLETVAKNLKELMGKQTGVSQNKNYNLKEATKIENPSIFYSENDFSSISQKIITDNEIIETDHGEGMIFQNLEKDIKSVQASNGQTFLCPPMSSFLSGQANLTRHLPNFGLTFDLIVMDPPWQNRSVKRKHTYSMFSNDDLMKLGIPKLLTDQGLLAIWVTNSERVQAAAESALKKWGLTLVARWHWLKITKKFEPVCEFRPHHKVPFETIFLATRTEYTDNYSFIPEDFCFASVPHGCHSKKPPIQAILEFLQVPVGEKRMEIYARCLQEQFLSVGFEPLHFQELNFFQNGK</sequence>
<accession>A0A4V6I7T6</accession>
<dbReference type="SUPFAM" id="SSF53335">
    <property type="entry name" value="S-adenosyl-L-methionine-dependent methyltransferases"/>
    <property type="match status" value="1"/>
</dbReference>
<dbReference type="EMBL" id="AZBU02000001">
    <property type="protein sequence ID" value="TMS35303.1"/>
    <property type="molecule type" value="Genomic_DNA"/>
</dbReference>
<dbReference type="InterPro" id="IPR002052">
    <property type="entry name" value="DNA_methylase_N6_adenine_CS"/>
</dbReference>
<dbReference type="AlphaFoldDB" id="A0A4V6I7T6"/>
<comment type="caution">
    <text evidence="2">The sequence shown here is derived from an EMBL/GenBank/DDBJ whole genome shotgun (WGS) entry which is preliminary data.</text>
</comment>
<dbReference type="Proteomes" id="UP000298663">
    <property type="component" value="Chromosome X"/>
</dbReference>
<dbReference type="GO" id="GO:0003676">
    <property type="term" value="F:nucleic acid binding"/>
    <property type="evidence" value="ECO:0007669"/>
    <property type="project" value="InterPro"/>
</dbReference>
<name>A0A4V6I7T6_STECR</name>
<dbReference type="OrthoDB" id="61116at2759"/>
<protein>
    <recommendedName>
        <fullName evidence="4">Methyltransferase-like protein 4</fullName>
    </recommendedName>
</protein>
<dbReference type="PANTHER" id="PTHR12829">
    <property type="entry name" value="N6-ADENOSINE-METHYLTRANSFERASE"/>
    <property type="match status" value="1"/>
</dbReference>
<dbReference type="InterPro" id="IPR029063">
    <property type="entry name" value="SAM-dependent_MTases_sf"/>
</dbReference>
<keyword evidence="3" id="KW-1185">Reference proteome</keyword>
<dbReference type="EMBL" id="CM016762">
    <property type="protein sequence ID" value="TMS35303.1"/>
    <property type="molecule type" value="Genomic_DNA"/>
</dbReference>
<organism evidence="2 3">
    <name type="scientific">Steinernema carpocapsae</name>
    <name type="common">Entomopathogenic nematode</name>
    <dbReference type="NCBI Taxonomy" id="34508"/>
    <lineage>
        <taxon>Eukaryota</taxon>
        <taxon>Metazoa</taxon>
        <taxon>Ecdysozoa</taxon>
        <taxon>Nematoda</taxon>
        <taxon>Chromadorea</taxon>
        <taxon>Rhabditida</taxon>
        <taxon>Tylenchina</taxon>
        <taxon>Panagrolaimomorpha</taxon>
        <taxon>Strongyloidoidea</taxon>
        <taxon>Steinernematidae</taxon>
        <taxon>Steinernema</taxon>
    </lineage>
</organism>
<dbReference type="PROSITE" id="PS51143">
    <property type="entry name" value="MT_A70"/>
    <property type="match status" value="1"/>
</dbReference>
<dbReference type="PROSITE" id="PS00092">
    <property type="entry name" value="N6_MTASE"/>
    <property type="match status" value="1"/>
</dbReference>
<dbReference type="InterPro" id="IPR007757">
    <property type="entry name" value="MT-A70-like"/>
</dbReference>
<dbReference type="STRING" id="34508.A0A4V6I7T6"/>
<dbReference type="GO" id="GO:0032259">
    <property type="term" value="P:methylation"/>
    <property type="evidence" value="ECO:0007669"/>
    <property type="project" value="InterPro"/>
</dbReference>
<comment type="similarity">
    <text evidence="1">Belongs to the MT-A70-like family.</text>
</comment>
<reference evidence="2 3" key="2">
    <citation type="journal article" date="2019" name="G3 (Bethesda)">
        <title>Hybrid Assembly of the Genome of the Entomopathogenic Nematode Steinernema carpocapsae Identifies the X-Chromosome.</title>
        <authorList>
            <person name="Serra L."/>
            <person name="Macchietto M."/>
            <person name="Macias-Munoz A."/>
            <person name="McGill C.J."/>
            <person name="Rodriguez I.M."/>
            <person name="Rodriguez B."/>
            <person name="Murad R."/>
            <person name="Mortazavi A."/>
        </authorList>
    </citation>
    <scope>NUCLEOTIDE SEQUENCE [LARGE SCALE GENOMIC DNA]</scope>
    <source>
        <strain evidence="2 3">ALL</strain>
    </source>
</reference>
<dbReference type="PANTHER" id="PTHR12829:SF4">
    <property type="entry name" value="N(6)-ADENINE-SPECIFIC METHYLTRANSFERASE METTL4"/>
    <property type="match status" value="1"/>
</dbReference>
<proteinExistence type="inferred from homology"/>
<evidence type="ECO:0000256" key="1">
    <source>
        <dbReference type="PROSITE-ProRule" id="PRU00489"/>
    </source>
</evidence>
<dbReference type="GO" id="GO:0008168">
    <property type="term" value="F:methyltransferase activity"/>
    <property type="evidence" value="ECO:0007669"/>
    <property type="project" value="InterPro"/>
</dbReference>